<dbReference type="EMBL" id="MLJW01003146">
    <property type="protein sequence ID" value="OIQ72746.1"/>
    <property type="molecule type" value="Genomic_DNA"/>
</dbReference>
<evidence type="ECO:0000259" key="2">
    <source>
        <dbReference type="Pfam" id="PF14742"/>
    </source>
</evidence>
<organism evidence="3">
    <name type="scientific">mine drainage metagenome</name>
    <dbReference type="NCBI Taxonomy" id="410659"/>
    <lineage>
        <taxon>unclassified sequences</taxon>
        <taxon>metagenomes</taxon>
        <taxon>ecological metagenomes</taxon>
    </lineage>
</organism>
<sequence length="374" mass="41665">MDDLAPAPGSGADQGQTGEPRMPGRLHALKDKDTFIVADTRGDILGAADGLFHNDTRLLSRFRLLLGHEPPSLLSGSVSADNVFFTFNGANQALPLPGGPIGPPGILHVERKRFLWRERLFERITCVNYSRDEVLTPLSVEFDVDFRDMFEVRGATRARRGALRAPVINGRSVTFRYEGLDAVERTSVITFSDPPIRLSTTHADYLYPLRPEGRLELYLEIGAAVEEPPSRERFRANAAAARWDMRGRIRHGARLKSSGRLFNQWLDKSRADLALLTTPMETGPYPYAGIPWFSTAFGRDAIITAWQILWFEPSLAKGVLTYLAAHQAEEVSAFRDSAPGKVGRQMQTWVRFPEGWKIVAAHVSIIDEPRGQGT</sequence>
<dbReference type="AlphaFoldDB" id="A0A1J5PNL2"/>
<dbReference type="Pfam" id="PF14742">
    <property type="entry name" value="GDE_N_bis"/>
    <property type="match status" value="1"/>
</dbReference>
<comment type="caution">
    <text evidence="3">The sequence shown here is derived from an EMBL/GenBank/DDBJ whole genome shotgun (WGS) entry which is preliminary data.</text>
</comment>
<dbReference type="InterPro" id="IPR008928">
    <property type="entry name" value="6-hairpin_glycosidase_sf"/>
</dbReference>
<feature type="region of interest" description="Disordered" evidence="1">
    <location>
        <begin position="1"/>
        <end position="25"/>
    </location>
</feature>
<dbReference type="Pfam" id="PF11533">
    <property type="entry name" value="AtzH-like"/>
    <property type="match status" value="1"/>
</dbReference>
<feature type="domain" description="Putative glycogen debranching enzyme N-terminal" evidence="2">
    <location>
        <begin position="29"/>
        <end position="219"/>
    </location>
</feature>
<dbReference type="InterPro" id="IPR024507">
    <property type="entry name" value="AtzH-like"/>
</dbReference>
<evidence type="ECO:0000313" key="3">
    <source>
        <dbReference type="EMBL" id="OIQ72746.1"/>
    </source>
</evidence>
<name>A0A1J5PNL2_9ZZZZ</name>
<gene>
    <name evidence="3" type="ORF">GALL_456250</name>
</gene>
<dbReference type="SUPFAM" id="SSF48208">
    <property type="entry name" value="Six-hairpin glycosidases"/>
    <property type="match status" value="1"/>
</dbReference>
<protein>
    <recommendedName>
        <fullName evidence="2">Putative glycogen debranching enzyme N-terminal domain-containing protein</fullName>
    </recommendedName>
</protein>
<dbReference type="Gene3D" id="3.10.450.50">
    <property type="match status" value="1"/>
</dbReference>
<evidence type="ECO:0000256" key="1">
    <source>
        <dbReference type="SAM" id="MobiDB-lite"/>
    </source>
</evidence>
<accession>A0A1J5PNL2</accession>
<proteinExistence type="predicted"/>
<reference evidence="3" key="1">
    <citation type="submission" date="2016-10" db="EMBL/GenBank/DDBJ databases">
        <title>Sequence of Gallionella enrichment culture.</title>
        <authorList>
            <person name="Poehlein A."/>
            <person name="Muehling M."/>
            <person name="Daniel R."/>
        </authorList>
    </citation>
    <scope>NUCLEOTIDE SEQUENCE</scope>
</reference>
<dbReference type="InterPro" id="IPR032856">
    <property type="entry name" value="GDE_N_bis"/>
</dbReference>
<dbReference type="GO" id="GO:0005975">
    <property type="term" value="P:carbohydrate metabolic process"/>
    <property type="evidence" value="ECO:0007669"/>
    <property type="project" value="InterPro"/>
</dbReference>